<dbReference type="PANTHER" id="PTHR28081:SF1">
    <property type="entry name" value="DAMAGE-REGULATED IMPORT FACILITATOR 1"/>
    <property type="match status" value="1"/>
</dbReference>
<dbReference type="GO" id="GO:0005737">
    <property type="term" value="C:cytoplasm"/>
    <property type="evidence" value="ECO:0007669"/>
    <property type="project" value="UniProtKB-SubCell"/>
</dbReference>
<keyword evidence="5" id="KW-0539">Nucleus</keyword>
<dbReference type="OrthoDB" id="4072855at2759"/>
<feature type="compositionally biased region" description="Low complexity" evidence="6">
    <location>
        <begin position="19"/>
        <end position="33"/>
    </location>
</feature>
<reference evidence="7 8" key="1">
    <citation type="journal article" date="2014" name="BMC Genomics">
        <title>Genome sequencing of four Aureobasidium pullulans varieties: biotechnological potential, stress tolerance, and description of new species.</title>
        <authorList>
            <person name="Gostin Ar C."/>
            <person name="Ohm R.A."/>
            <person name="Kogej T."/>
            <person name="Sonjak S."/>
            <person name="Turk M."/>
            <person name="Zajc J."/>
            <person name="Zalar P."/>
            <person name="Grube M."/>
            <person name="Sun H."/>
            <person name="Han J."/>
            <person name="Sharma A."/>
            <person name="Chiniquy J."/>
            <person name="Ngan C.Y."/>
            <person name="Lipzen A."/>
            <person name="Barry K."/>
            <person name="Grigoriev I.V."/>
            <person name="Gunde-Cimerman N."/>
        </authorList>
    </citation>
    <scope>NUCLEOTIDE SEQUENCE [LARGE SCALE GENOMIC DNA]</scope>
    <source>
        <strain evidence="7 8">EXF-150</strain>
    </source>
</reference>
<dbReference type="Proteomes" id="UP000030706">
    <property type="component" value="Unassembled WGS sequence"/>
</dbReference>
<dbReference type="EMBL" id="KL584977">
    <property type="protein sequence ID" value="KEQ87279.1"/>
    <property type="molecule type" value="Genomic_DNA"/>
</dbReference>
<dbReference type="AlphaFoldDB" id="A0A074XUH1"/>
<feature type="region of interest" description="Disordered" evidence="6">
    <location>
        <begin position="1"/>
        <end position="35"/>
    </location>
</feature>
<evidence type="ECO:0000256" key="4">
    <source>
        <dbReference type="ARBA" id="ARBA00022490"/>
    </source>
</evidence>
<dbReference type="GeneID" id="40750677"/>
<name>A0A074XUH1_AURPU</name>
<dbReference type="HOGENOM" id="CLU_050885_3_0_1"/>
<comment type="subcellular location">
    <subcellularLocation>
        <location evidence="2">Cytoplasm</location>
    </subcellularLocation>
    <subcellularLocation>
        <location evidence="1">Nucleus</location>
    </subcellularLocation>
</comment>
<evidence type="ECO:0000256" key="2">
    <source>
        <dbReference type="ARBA" id="ARBA00004496"/>
    </source>
</evidence>
<dbReference type="GO" id="GO:0005634">
    <property type="term" value="C:nucleus"/>
    <property type="evidence" value="ECO:0007669"/>
    <property type="project" value="UniProtKB-SubCell"/>
</dbReference>
<organism evidence="7 8">
    <name type="scientific">Aureobasidium pullulans EXF-150</name>
    <dbReference type="NCBI Taxonomy" id="1043002"/>
    <lineage>
        <taxon>Eukaryota</taxon>
        <taxon>Fungi</taxon>
        <taxon>Dikarya</taxon>
        <taxon>Ascomycota</taxon>
        <taxon>Pezizomycotina</taxon>
        <taxon>Dothideomycetes</taxon>
        <taxon>Dothideomycetidae</taxon>
        <taxon>Dothideales</taxon>
        <taxon>Saccotheciaceae</taxon>
        <taxon>Aureobasidium</taxon>
    </lineage>
</organism>
<dbReference type="InterPro" id="IPR013900">
    <property type="entry name" value="RNR_inhibitor"/>
</dbReference>
<comment type="similarity">
    <text evidence="3">Belongs to the DIF1/spd1 family.</text>
</comment>
<dbReference type="RefSeq" id="XP_029763466.1">
    <property type="nucleotide sequence ID" value="XM_029908371.1"/>
</dbReference>
<dbReference type="PANTHER" id="PTHR28081">
    <property type="entry name" value="DAMAGE-REGULATED IMPORT FACILITATOR 1-RELATED"/>
    <property type="match status" value="1"/>
</dbReference>
<dbReference type="Pfam" id="PF08591">
    <property type="entry name" value="RNR_inhib"/>
    <property type="match status" value="1"/>
</dbReference>
<feature type="compositionally biased region" description="Polar residues" evidence="6">
    <location>
        <begin position="9"/>
        <end position="18"/>
    </location>
</feature>
<evidence type="ECO:0000256" key="6">
    <source>
        <dbReference type="SAM" id="MobiDB-lite"/>
    </source>
</evidence>
<feature type="compositionally biased region" description="Polar residues" evidence="6">
    <location>
        <begin position="126"/>
        <end position="153"/>
    </location>
</feature>
<gene>
    <name evidence="7" type="ORF">M438DRAFT_372803</name>
</gene>
<evidence type="ECO:0000313" key="8">
    <source>
        <dbReference type="Proteomes" id="UP000030706"/>
    </source>
</evidence>
<dbReference type="GO" id="GO:0008104">
    <property type="term" value="P:intracellular protein localization"/>
    <property type="evidence" value="ECO:0007669"/>
    <property type="project" value="TreeGrafter"/>
</dbReference>
<sequence>MAHVRKRQFQPSNQSSIKSFFSPVGASSPSSSAEVDEYAQTLKPALPDHVQSLLINVGMRVRKSVPEGYKTHKSLPVPTISYMHPASISANSENELPASSAPELYTKPSELTPFCGLHKIGGFSSQPTSSAPGLSYTQSSMASSIDMPQTPKTNTRKRSYADEIDEDLDTFFDNNDEQEQNDSMLDDTLSPKTKYPLSHSSMPKLSAQNGIVSSQGRPKARMKTRSPHKLVEDFADEDVGFLQPMECD</sequence>
<evidence type="ECO:0000313" key="7">
    <source>
        <dbReference type="EMBL" id="KEQ87279.1"/>
    </source>
</evidence>
<protein>
    <submittedName>
        <fullName evidence="7">Uncharacterized protein</fullName>
    </submittedName>
</protein>
<accession>A0A074XUH1</accession>
<evidence type="ECO:0000256" key="1">
    <source>
        <dbReference type="ARBA" id="ARBA00004123"/>
    </source>
</evidence>
<proteinExistence type="inferred from homology"/>
<keyword evidence="8" id="KW-1185">Reference proteome</keyword>
<feature type="compositionally biased region" description="Polar residues" evidence="6">
    <location>
        <begin position="198"/>
        <end position="216"/>
    </location>
</feature>
<keyword evidence="4" id="KW-0963">Cytoplasm</keyword>
<feature type="compositionally biased region" description="Basic residues" evidence="6">
    <location>
        <begin position="218"/>
        <end position="228"/>
    </location>
</feature>
<evidence type="ECO:0000256" key="5">
    <source>
        <dbReference type="ARBA" id="ARBA00023242"/>
    </source>
</evidence>
<feature type="region of interest" description="Disordered" evidence="6">
    <location>
        <begin position="126"/>
        <end position="160"/>
    </location>
</feature>
<dbReference type="GO" id="GO:1990846">
    <property type="term" value="F:ribonucleoside-diphosphate reductase inhibitor activity"/>
    <property type="evidence" value="ECO:0007669"/>
    <property type="project" value="TreeGrafter"/>
</dbReference>
<feature type="region of interest" description="Disordered" evidence="6">
    <location>
        <begin position="172"/>
        <end position="231"/>
    </location>
</feature>
<evidence type="ECO:0000256" key="3">
    <source>
        <dbReference type="ARBA" id="ARBA00005459"/>
    </source>
</evidence>